<sequence>MHIPFYTARRDFVLKKPFYLFLFILIAAIAIPAVGLFLSEEEEAVQEKDEPSVDVVRSDTRQTETVPLEEYVAGVVAAEMPASFEKEALKAQAVAARTFILTQTLAGLEVTDTVDDQVFKDEAELKEIWGADYAQNKKKIEEAAKETEGEVLTYNGAPITAAFFSSGNGKTENAEDYWQSPLPYLISVDSPWDEEAPNFEQEMVMPRTQVEEKLGVSLTAAGEAGTVTARTAGGRVAKIKLGEKTFTGREIREALGLPSADFHIQSSGDKVIITTKGYGHGVGMSQYGANGMAKEGNNYLEITAHYYPGAAIESAEAFLKK</sequence>
<evidence type="ECO:0000259" key="2">
    <source>
        <dbReference type="Pfam" id="PF08486"/>
    </source>
</evidence>
<dbReference type="NCBIfam" id="TIGR02669">
    <property type="entry name" value="SpoIID_LytB"/>
    <property type="match status" value="1"/>
</dbReference>
<dbReference type="InterPro" id="IPR051922">
    <property type="entry name" value="Bact_Sporulation_Assoc"/>
</dbReference>
<accession>A0A1Q8Q9X9</accession>
<comment type="caution">
    <text evidence="3">The sequence shown here is derived from an EMBL/GenBank/DDBJ whole genome shotgun (WGS) entry which is preliminary data.</text>
</comment>
<keyword evidence="1" id="KW-0812">Transmembrane</keyword>
<gene>
    <name evidence="3" type="ORF">BTO30_01720</name>
</gene>
<dbReference type="InterPro" id="IPR013693">
    <property type="entry name" value="SpoIID/LytB_N"/>
</dbReference>
<keyword evidence="1" id="KW-1133">Transmembrane helix</keyword>
<dbReference type="RefSeq" id="WP_075396973.1">
    <property type="nucleotide sequence ID" value="NZ_MSDU01000003.1"/>
</dbReference>
<keyword evidence="4" id="KW-1185">Reference proteome</keyword>
<reference evidence="3 4" key="1">
    <citation type="submission" date="2016-12" db="EMBL/GenBank/DDBJ databases">
        <title>Domibacillus antri genome sequencing.</title>
        <authorList>
            <person name="Verma A."/>
            <person name="Krishnamurthi S."/>
        </authorList>
    </citation>
    <scope>NUCLEOTIDE SEQUENCE [LARGE SCALE GENOMIC DNA]</scope>
    <source>
        <strain evidence="3 4">XD80</strain>
    </source>
</reference>
<dbReference type="InterPro" id="IPR013486">
    <property type="entry name" value="SpoIID/LytB"/>
</dbReference>
<keyword evidence="1" id="KW-0472">Membrane</keyword>
<dbReference type="PANTHER" id="PTHR30032">
    <property type="entry name" value="N-ACETYLMURAMOYL-L-ALANINE AMIDASE-RELATED"/>
    <property type="match status" value="1"/>
</dbReference>
<protein>
    <submittedName>
        <fullName evidence="3">Stage II sporulation protein D</fullName>
    </submittedName>
</protein>
<dbReference type="InterPro" id="IPR014225">
    <property type="entry name" value="Spore_II_D_firmicutes"/>
</dbReference>
<dbReference type="AlphaFoldDB" id="A0A1Q8Q9X9"/>
<evidence type="ECO:0000256" key="1">
    <source>
        <dbReference type="SAM" id="Phobius"/>
    </source>
</evidence>
<dbReference type="NCBIfam" id="TIGR02870">
    <property type="entry name" value="spore_II_D"/>
    <property type="match status" value="1"/>
</dbReference>
<feature type="transmembrane region" description="Helical" evidence="1">
    <location>
        <begin position="18"/>
        <end position="38"/>
    </location>
</feature>
<dbReference type="GO" id="GO:0030288">
    <property type="term" value="C:outer membrane-bounded periplasmic space"/>
    <property type="evidence" value="ECO:0007669"/>
    <property type="project" value="TreeGrafter"/>
</dbReference>
<dbReference type="Pfam" id="PF08486">
    <property type="entry name" value="SpoIID"/>
    <property type="match status" value="1"/>
</dbReference>
<evidence type="ECO:0000313" key="4">
    <source>
        <dbReference type="Proteomes" id="UP000185568"/>
    </source>
</evidence>
<dbReference type="GO" id="GO:0030435">
    <property type="term" value="P:sporulation resulting in formation of a cellular spore"/>
    <property type="evidence" value="ECO:0007669"/>
    <property type="project" value="InterPro"/>
</dbReference>
<dbReference type="Proteomes" id="UP000185568">
    <property type="component" value="Unassembled WGS sequence"/>
</dbReference>
<dbReference type="EMBL" id="MSDU01000003">
    <property type="protein sequence ID" value="OLN24153.1"/>
    <property type="molecule type" value="Genomic_DNA"/>
</dbReference>
<feature type="domain" description="Sporulation stage II protein D amidase enhancer LytB N-terminal" evidence="2">
    <location>
        <begin position="59"/>
        <end position="154"/>
    </location>
</feature>
<dbReference type="PANTHER" id="PTHR30032:SF4">
    <property type="entry name" value="AMIDASE ENHANCER"/>
    <property type="match status" value="1"/>
</dbReference>
<dbReference type="OrthoDB" id="9794671at2"/>
<dbReference type="STRING" id="1714264.BTO30_01720"/>
<evidence type="ECO:0000313" key="3">
    <source>
        <dbReference type="EMBL" id="OLN24153.1"/>
    </source>
</evidence>
<name>A0A1Q8Q9X9_9BACI</name>
<organism evidence="3 4">
    <name type="scientific">Domibacillus antri</name>
    <dbReference type="NCBI Taxonomy" id="1714264"/>
    <lineage>
        <taxon>Bacteria</taxon>
        <taxon>Bacillati</taxon>
        <taxon>Bacillota</taxon>
        <taxon>Bacilli</taxon>
        <taxon>Bacillales</taxon>
        <taxon>Bacillaceae</taxon>
        <taxon>Domibacillus</taxon>
    </lineage>
</organism>
<proteinExistence type="predicted"/>